<evidence type="ECO:0000313" key="5">
    <source>
        <dbReference type="Proteomes" id="UP000030690"/>
    </source>
</evidence>
<feature type="domain" description="C2H2-type" evidence="3">
    <location>
        <begin position="1072"/>
        <end position="1094"/>
    </location>
</feature>
<feature type="region of interest" description="Disordered" evidence="1">
    <location>
        <begin position="1"/>
        <end position="20"/>
    </location>
</feature>
<dbReference type="GO" id="GO:0016020">
    <property type="term" value="C:membrane"/>
    <property type="evidence" value="ECO:0007669"/>
    <property type="project" value="InterPro"/>
</dbReference>
<dbReference type="InterPro" id="IPR008602">
    <property type="entry name" value="Duffy-antigen-binding"/>
</dbReference>
<feature type="compositionally biased region" description="Acidic residues" evidence="1">
    <location>
        <begin position="328"/>
        <end position="338"/>
    </location>
</feature>
<dbReference type="Gene3D" id="1.20.58.830">
    <property type="match status" value="2"/>
</dbReference>
<dbReference type="Pfam" id="PF22672">
    <property type="entry name" value="DBL_C"/>
    <property type="match status" value="2"/>
</dbReference>
<reference evidence="4 5" key="2">
    <citation type="submission" date="2013-02" db="EMBL/GenBank/DDBJ databases">
        <title>The Genome Sequence of Plasmodium falciparum Vietnam Oak-Knoll (FVO).</title>
        <authorList>
            <consortium name="The Broad Institute Genome Sequencing Platform"/>
            <consortium name="The Broad Institute Genome Sequencing Center for Infectious Disease"/>
            <person name="Neafsey D."/>
            <person name="Cheeseman I."/>
            <person name="Volkman S."/>
            <person name="Adams J."/>
            <person name="Walker B."/>
            <person name="Young S.K."/>
            <person name="Zeng Q."/>
            <person name="Gargeya S."/>
            <person name="Fitzgerald M."/>
            <person name="Haas B."/>
            <person name="Abouelleil A."/>
            <person name="Alvarado L."/>
            <person name="Arachchi H.M."/>
            <person name="Berlin A.M."/>
            <person name="Chapman S.B."/>
            <person name="Dewar J."/>
            <person name="Goldberg J."/>
            <person name="Griggs A."/>
            <person name="Gujja S."/>
            <person name="Hansen M."/>
            <person name="Howarth C."/>
            <person name="Imamovic A."/>
            <person name="Larimer J."/>
            <person name="McCowan C."/>
            <person name="Murphy C."/>
            <person name="Neiman D."/>
            <person name="Pearson M."/>
            <person name="Priest M."/>
            <person name="Roberts A."/>
            <person name="Saif S."/>
            <person name="Shea T."/>
            <person name="Sisk P."/>
            <person name="Sykes S."/>
            <person name="Wortman J."/>
            <person name="Nusbaum C."/>
            <person name="Birren B."/>
        </authorList>
    </citation>
    <scope>NUCLEOTIDE SEQUENCE [LARGE SCALE GENOMIC DNA]</scope>
    <source>
        <strain evidence="5">Vietnam Oak-Knoll (FVO)</strain>
    </source>
</reference>
<evidence type="ECO:0000313" key="4">
    <source>
        <dbReference type="EMBL" id="ETW15109.1"/>
    </source>
</evidence>
<evidence type="ECO:0000259" key="3">
    <source>
        <dbReference type="PROSITE" id="PS00028"/>
    </source>
</evidence>
<feature type="compositionally biased region" description="Basic and acidic residues" evidence="1">
    <location>
        <begin position="52"/>
        <end position="62"/>
    </location>
</feature>
<feature type="transmembrane region" description="Helical" evidence="2">
    <location>
        <begin position="1260"/>
        <end position="1281"/>
    </location>
</feature>
<dbReference type="Proteomes" id="UP000030690">
    <property type="component" value="Unassembled WGS sequence"/>
</dbReference>
<evidence type="ECO:0000256" key="1">
    <source>
        <dbReference type="SAM" id="MobiDB-lite"/>
    </source>
</evidence>
<feature type="non-terminal residue" evidence="4">
    <location>
        <position position="1"/>
    </location>
</feature>
<dbReference type="SUPFAM" id="SSF140924">
    <property type="entry name" value="Duffy binding domain-like"/>
    <property type="match status" value="3"/>
</dbReference>
<dbReference type="OrthoDB" id="379146at2759"/>
<dbReference type="InterPro" id="IPR042202">
    <property type="entry name" value="Duffy-ag-bd_sf"/>
</dbReference>
<gene>
    <name evidence="4" type="ORF">PFFVO_05978</name>
</gene>
<feature type="non-terminal residue" evidence="4">
    <location>
        <position position="1282"/>
    </location>
</feature>
<feature type="region of interest" description="Disordered" evidence="1">
    <location>
        <begin position="42"/>
        <end position="62"/>
    </location>
</feature>
<keyword evidence="2" id="KW-1133">Transmembrane helix</keyword>
<dbReference type="Pfam" id="PF05424">
    <property type="entry name" value="Duffy_binding"/>
    <property type="match status" value="2"/>
</dbReference>
<dbReference type="Gene3D" id="1.20.1310.20">
    <property type="entry name" value="Duffy-antigen binding domain"/>
    <property type="match status" value="2"/>
</dbReference>
<organism evidence="4 5">
    <name type="scientific">Plasmodium falciparum Vietnam Oak-Knoll</name>
    <name type="common">FVO</name>
    <dbReference type="NCBI Taxonomy" id="1036723"/>
    <lineage>
        <taxon>Eukaryota</taxon>
        <taxon>Sar</taxon>
        <taxon>Alveolata</taxon>
        <taxon>Apicomplexa</taxon>
        <taxon>Aconoidasida</taxon>
        <taxon>Haemosporida</taxon>
        <taxon>Plasmodiidae</taxon>
        <taxon>Plasmodium</taxon>
        <taxon>Plasmodium (Laverania)</taxon>
    </lineage>
</organism>
<sequence length="1282" mass="148569">EHEKLTNGDNYSGGGDNTNFCQQIKEKKTAEDFLKALRHCKNSEDDTDKSEEDEKNKINFDKPENTFNPSTYCKACPIYGVTCNRGTRGCRPKIINEKNNIEGEQTDINILIDDGATNDTDNELHEKCKEYGLYTNLKKQEWKCQHKNKSYKCELQKPLNSEYYDERIPFKILFERWIIDFIQYYNKSKERITRCTNDVNSCKEGCKGNCDCVEEWLKKKSAEWEKIKDYYNQHFQDVDERIASRTKSFFEQGTFPSYAKKAQEVVEGKEEQEKLWGCTGSNTDGQTEECENGDFITNLIDRLQTKIQYCQTQHNKTQRNSCHPPPNNDEETVDDDQDTSTTSRLEFCPNIDDDSKESSSTTPEETEPDPVPKKIEDNDDACKIVKQLLGNKGAADDIDGCNRKYKGKKTEYPGWTCDGSKIKNKEVGPCMPPRRQKLCVHFLKELKVETDEKLREAFIQCSAAETFLLWHKYKTDKQNKGQKTSELDNYLNEGIIPEDFIRQMYYTFGDYRDLCMNKNIGNDVSNVENKIKDFFSKADGTSSSNLSREVWWNEYSPSIWKGMLCALSHASRDQKKVCTQLNFTYNYNAIKTYIENFVPRPPFLRWFTEWGDQFCRERGVKIEELKNGCTGYECNNLNNGEQKKKCADACKEYQEWLQDWKEQYKKQNAKFHQDKNANKYKNTSAEEDVDDVSSAHEYLHEQLEKLCDDGKCSCMENPSTQDEEIELSGINDFPEALDYPPKENKNKCECAIPPEPMSCVEKTAQKLRKIAEKNIDAKLKGNGNTYTDICKNAKREEYANQNGETCIFKEEFWSTNKTSIQTCDSNTKKRFIIDKDWDCNGKTLDGNNKLCIPPRRKDMCLNKLKNISVNDISDSTKLLEKIQEVAKNEGDDIIKNLLSKYPCNESVICDAMKYSFADIGDIIRGRSKIDLKNDNKIQEELHKIFTKIQNDKSLNNMELTELREKWWDANRKHIWNAMTCKAPKDAHLKKRIKNPGHNSQTIDPITVPQEKCAYDKEPPDYDYIPERYRFLQEWSEYYCKALKEKNDEIKSDCSTCLQNGTQCEKPEDKEKCIKCNEKCKEYKNIVKHWQSQFHEQNKIYKELYIQAITSNRKEAHSDSAINFLKKLQNICDNPGSVEKYLDKSTHCTDYVYSEINSNESSYAFSEYPMGYKAKCNCNKDSFKAKFGNTFPFIRPPVNIPNIPGLNTIKKAVAQIPKRIKNISPDAHTIHAIVARSFDYFVPLFQEDDKTPPTNNILNDVLPSVIPVGIALALTSIAFLFLK</sequence>
<dbReference type="InterPro" id="IPR054595">
    <property type="entry name" value="DBL_C"/>
</dbReference>
<dbReference type="EMBL" id="KI925273">
    <property type="protein sequence ID" value="ETW15109.1"/>
    <property type="molecule type" value="Genomic_DNA"/>
</dbReference>
<keyword evidence="2" id="KW-0812">Transmembrane</keyword>
<dbReference type="InterPro" id="IPR004258">
    <property type="entry name" value="DBL"/>
</dbReference>
<dbReference type="InterPro" id="IPR041480">
    <property type="entry name" value="CIDR1_gamma"/>
</dbReference>
<proteinExistence type="predicted"/>
<dbReference type="Pfam" id="PF03011">
    <property type="entry name" value="PFEMP"/>
    <property type="match status" value="1"/>
</dbReference>
<dbReference type="PROSITE" id="PS00028">
    <property type="entry name" value="ZINC_FINGER_C2H2_1"/>
    <property type="match status" value="1"/>
</dbReference>
<feature type="region of interest" description="Disordered" evidence="1">
    <location>
        <begin position="315"/>
        <end position="377"/>
    </location>
</feature>
<keyword evidence="2" id="KW-0472">Membrane</keyword>
<dbReference type="GO" id="GO:0046789">
    <property type="term" value="F:host cell surface receptor binding"/>
    <property type="evidence" value="ECO:0007669"/>
    <property type="project" value="InterPro"/>
</dbReference>
<name>A0A024UY00_PLAFA</name>
<protein>
    <recommendedName>
        <fullName evidence="3">C2H2-type domain-containing protein</fullName>
    </recommendedName>
</protein>
<dbReference type="Pfam" id="PF18562">
    <property type="entry name" value="CIDR1_gamma"/>
    <property type="match status" value="1"/>
</dbReference>
<accession>A0A024UY00</accession>
<dbReference type="Gene3D" id="1.20.58.1930">
    <property type="match status" value="1"/>
</dbReference>
<evidence type="ECO:0000256" key="2">
    <source>
        <dbReference type="SAM" id="Phobius"/>
    </source>
</evidence>
<reference evidence="4 5" key="1">
    <citation type="submission" date="2013-02" db="EMBL/GenBank/DDBJ databases">
        <title>The Genome Annotation of Plasmodium falciparum Vietnam Oak-Knoll (FVO).</title>
        <authorList>
            <consortium name="The Broad Institute Genome Sequencing Platform"/>
            <consortium name="The Broad Institute Genome Sequencing Center for Infectious Disease"/>
            <person name="Neafsey D."/>
            <person name="Hoffman S."/>
            <person name="Volkman S."/>
            <person name="Rosenthal P."/>
            <person name="Walker B."/>
            <person name="Young S.K."/>
            <person name="Zeng Q."/>
            <person name="Gargeya S."/>
            <person name="Fitzgerald M."/>
            <person name="Haas B."/>
            <person name="Abouelleil A."/>
            <person name="Allen A.W."/>
            <person name="Alvarado L."/>
            <person name="Arachchi H.M."/>
            <person name="Berlin A.M."/>
            <person name="Chapman S.B."/>
            <person name="Gainer-Dewar J."/>
            <person name="Goldberg J."/>
            <person name="Griggs A."/>
            <person name="Gujja S."/>
            <person name="Hansen M."/>
            <person name="Howarth C."/>
            <person name="Imamovic A."/>
            <person name="Ireland A."/>
            <person name="Larimer J."/>
            <person name="McCowan C."/>
            <person name="Murphy C."/>
            <person name="Pearson M."/>
            <person name="Poon T.W."/>
            <person name="Priest M."/>
            <person name="Roberts A."/>
            <person name="Saif S."/>
            <person name="Shea T."/>
            <person name="Sisk P."/>
            <person name="Sykes S."/>
            <person name="Wortman J."/>
            <person name="Nusbaum C."/>
            <person name="Birren B."/>
        </authorList>
    </citation>
    <scope>NUCLEOTIDE SEQUENCE [LARGE SCALE GENOMIC DNA]</scope>
    <source>
        <strain evidence="5">Vietnam Oak-Knoll (FVO)</strain>
    </source>
</reference>
<dbReference type="InterPro" id="IPR013087">
    <property type="entry name" value="Znf_C2H2_type"/>
</dbReference>